<evidence type="ECO:0000313" key="9">
    <source>
        <dbReference type="Proteomes" id="UP001356427"/>
    </source>
</evidence>
<evidence type="ECO:0000256" key="6">
    <source>
        <dbReference type="SAM" id="MobiDB-lite"/>
    </source>
</evidence>
<comment type="subcellular location">
    <subcellularLocation>
        <location evidence="1">Cytoplasm</location>
        <location evidence="1">Cytosol</location>
    </subcellularLocation>
</comment>
<dbReference type="GO" id="GO:0042981">
    <property type="term" value="P:regulation of apoptotic process"/>
    <property type="evidence" value="ECO:0007669"/>
    <property type="project" value="InterPro"/>
</dbReference>
<gene>
    <name evidence="8" type="ORF">J4Q44_G00366010</name>
</gene>
<evidence type="ECO:0000256" key="3">
    <source>
        <dbReference type="ARBA" id="ARBA00022588"/>
    </source>
</evidence>
<keyword evidence="9" id="KW-1185">Reference proteome</keyword>
<dbReference type="Pfam" id="PF00619">
    <property type="entry name" value="CARD"/>
    <property type="match status" value="2"/>
</dbReference>
<accession>A0AAN8KPT6</accession>
<reference evidence="8 9" key="1">
    <citation type="submission" date="2021-04" db="EMBL/GenBank/DDBJ databases">
        <authorList>
            <person name="De Guttry C."/>
            <person name="Zahm M."/>
            <person name="Klopp C."/>
            <person name="Cabau C."/>
            <person name="Louis A."/>
            <person name="Berthelot C."/>
            <person name="Parey E."/>
            <person name="Roest Crollius H."/>
            <person name="Montfort J."/>
            <person name="Robinson-Rechavi M."/>
            <person name="Bucao C."/>
            <person name="Bouchez O."/>
            <person name="Gislard M."/>
            <person name="Lluch J."/>
            <person name="Milhes M."/>
            <person name="Lampietro C."/>
            <person name="Lopez Roques C."/>
            <person name="Donnadieu C."/>
            <person name="Braasch I."/>
            <person name="Desvignes T."/>
            <person name="Postlethwait J."/>
            <person name="Bobe J."/>
            <person name="Wedekind C."/>
            <person name="Guiguen Y."/>
        </authorList>
    </citation>
    <scope>NUCLEOTIDE SEQUENCE [LARGE SCALE GENOMIC DNA]</scope>
    <source>
        <strain evidence="8">Cs_M1</strain>
        <tissue evidence="8">Blood</tissue>
    </source>
</reference>
<dbReference type="PANTHER" id="PTHR46985">
    <property type="entry name" value="NACHT, LRR AND PYD DOMAINS-CONTAINING PROTEIN 1"/>
    <property type="match status" value="1"/>
</dbReference>
<evidence type="ECO:0000313" key="8">
    <source>
        <dbReference type="EMBL" id="KAK6293100.1"/>
    </source>
</evidence>
<dbReference type="GO" id="GO:0045087">
    <property type="term" value="P:innate immune response"/>
    <property type="evidence" value="ECO:0007669"/>
    <property type="project" value="UniProtKB-KW"/>
</dbReference>
<evidence type="ECO:0000256" key="1">
    <source>
        <dbReference type="ARBA" id="ARBA00004514"/>
    </source>
</evidence>
<feature type="region of interest" description="Disordered" evidence="6">
    <location>
        <begin position="1"/>
        <end position="28"/>
    </location>
</feature>
<evidence type="ECO:0000256" key="4">
    <source>
        <dbReference type="ARBA" id="ARBA00022859"/>
    </source>
</evidence>
<dbReference type="SUPFAM" id="SSF47986">
    <property type="entry name" value="DEATH domain"/>
    <property type="match status" value="2"/>
</dbReference>
<evidence type="ECO:0000256" key="2">
    <source>
        <dbReference type="ARBA" id="ARBA00022490"/>
    </source>
</evidence>
<proteinExistence type="predicted"/>
<dbReference type="InterPro" id="IPR011029">
    <property type="entry name" value="DEATH-like_dom_sf"/>
</dbReference>
<dbReference type="Gene3D" id="1.10.533.10">
    <property type="entry name" value="Death Domain, Fas"/>
    <property type="match status" value="2"/>
</dbReference>
<dbReference type="PROSITE" id="PS50209">
    <property type="entry name" value="CARD"/>
    <property type="match status" value="2"/>
</dbReference>
<dbReference type="CDD" id="cd01671">
    <property type="entry name" value="CARD"/>
    <property type="match status" value="1"/>
</dbReference>
<dbReference type="EMBL" id="JAGTTL010000037">
    <property type="protein sequence ID" value="KAK6293100.1"/>
    <property type="molecule type" value="Genomic_DNA"/>
</dbReference>
<dbReference type="GO" id="GO:0005829">
    <property type="term" value="C:cytosol"/>
    <property type="evidence" value="ECO:0007669"/>
    <property type="project" value="UniProtKB-SubCell"/>
</dbReference>
<organism evidence="8 9">
    <name type="scientific">Coregonus suidteri</name>
    <dbReference type="NCBI Taxonomy" id="861788"/>
    <lineage>
        <taxon>Eukaryota</taxon>
        <taxon>Metazoa</taxon>
        <taxon>Chordata</taxon>
        <taxon>Craniata</taxon>
        <taxon>Vertebrata</taxon>
        <taxon>Euteleostomi</taxon>
        <taxon>Actinopterygii</taxon>
        <taxon>Neopterygii</taxon>
        <taxon>Teleostei</taxon>
        <taxon>Protacanthopterygii</taxon>
        <taxon>Salmoniformes</taxon>
        <taxon>Salmonidae</taxon>
        <taxon>Coregoninae</taxon>
        <taxon>Coregonus</taxon>
    </lineage>
</organism>
<dbReference type="InterPro" id="IPR051249">
    <property type="entry name" value="NLRP_Inflammasome"/>
</dbReference>
<evidence type="ECO:0000256" key="5">
    <source>
        <dbReference type="ARBA" id="ARBA00023198"/>
    </source>
</evidence>
<keyword evidence="4" id="KW-0391">Immunity</keyword>
<protein>
    <recommendedName>
        <fullName evidence="7">CARD domain-containing protein</fullName>
    </recommendedName>
</protein>
<keyword evidence="5" id="KW-0395">Inflammatory response</keyword>
<feature type="domain" description="CARD" evidence="7">
    <location>
        <begin position="120"/>
        <end position="211"/>
    </location>
</feature>
<dbReference type="InterPro" id="IPR001315">
    <property type="entry name" value="CARD"/>
</dbReference>
<name>A0AAN8KPT6_9TELE</name>
<dbReference type="AlphaFoldDB" id="A0AAN8KPT6"/>
<keyword evidence="3" id="KW-0399">Innate immunity</keyword>
<dbReference type="PANTHER" id="PTHR46985:SF2">
    <property type="entry name" value="APOPTOSIS-ASSOCIATED SPECK-LIKE PROTEIN CONTAINING A CARD"/>
    <property type="match status" value="1"/>
</dbReference>
<dbReference type="Proteomes" id="UP001356427">
    <property type="component" value="Unassembled WGS sequence"/>
</dbReference>
<keyword evidence="2" id="KW-0963">Cytoplasm</keyword>
<dbReference type="GO" id="GO:0006954">
    <property type="term" value="P:inflammatory response"/>
    <property type="evidence" value="ECO:0007669"/>
    <property type="project" value="UniProtKB-KW"/>
</dbReference>
<feature type="domain" description="CARD" evidence="7">
    <location>
        <begin position="23"/>
        <end position="90"/>
    </location>
</feature>
<evidence type="ECO:0000259" key="7">
    <source>
        <dbReference type="PROSITE" id="PS50209"/>
    </source>
</evidence>
<sequence length="805" mass="88527">MVMEFPTTLDLEDPGPVGPPGGQKQPVKSHLLASRELLVASLYNLAPLLDRTLAAGLLSQENYFEVGAERTPQGRARRLLEVVQAEMDEAGARGFMECLRRCKQHYPRLRAWLRTDADIQRGPTERKLQAQLSVLCGRLGFSVLPVSLELFSNGTLTQFELDQVQAVPTSYQQTHQLLSICLSKGERACCSFYQALGSEDQQLASDISVSGLVEALPDISVVSGHEAYITSVAVEDPGVCSTPVEVKDYGDCSTPIAVETRHTDGEVLSLPDTHILSGVLQQVLSLLAVAPGEGARLNVCELGVAVGLPRRTVRECLLDGVGVGDIAQLRALVTLFLIKTQDASRLLSRVAECTAHRVLLSERGCMLLKLLPVAEAFLHAWDHHLRAGDHLHTGDHHHLQAGDHIDKVWNIFSFLLWDSMAEALEDPGAAVESLWNPRDAVRLLQDSERVETELLQELEECWADGGTESLLQSVKVLAQLLRDLHPLQDSLCLSPLEEGAVYPCRSRRLHRVTCFQGLPARVIRKALGHGAPSTHPTPAALPSQHRDLCLCITRLLDRVHPHESATSIDLSQAPIATITQHIRSTLARPAFGPQGFDAGVRHRVLSVVKYDPVRWGLPNLQELHKDTLLGLESYLKPGEHHSFQLVPEKVRIFGGPEIRWGERVRGPVAIDNGIEEVLQFVTSEPASFLISVSCRGYDRGQYFEVREPQCVRVSGLQEEGMGEVQGLGGTVLVLAVEGETVWMREGRQGRESGTELEQVSQRHSATLQEGGCCFSVTTTGTRCQVKFIYKTGRISAVAERDCEVF</sequence>
<comment type="caution">
    <text evidence="8">The sequence shown here is derived from an EMBL/GenBank/DDBJ whole genome shotgun (WGS) entry which is preliminary data.</text>
</comment>